<dbReference type="AlphaFoldDB" id="A0A5J9T601"/>
<evidence type="ECO:0000313" key="2">
    <source>
        <dbReference type="EMBL" id="TVU06657.1"/>
    </source>
</evidence>
<dbReference type="Proteomes" id="UP000324897">
    <property type="component" value="Unassembled WGS sequence"/>
</dbReference>
<feature type="region of interest" description="Disordered" evidence="1">
    <location>
        <begin position="1"/>
        <end position="125"/>
    </location>
</feature>
<keyword evidence="3" id="KW-1185">Reference proteome</keyword>
<proteinExistence type="predicted"/>
<evidence type="ECO:0000313" key="3">
    <source>
        <dbReference type="Proteomes" id="UP000324897"/>
    </source>
</evidence>
<reference evidence="2 3" key="1">
    <citation type="journal article" date="2019" name="Sci. Rep.">
        <title>A high-quality genome of Eragrostis curvula grass provides insights into Poaceae evolution and supports new strategies to enhance forage quality.</title>
        <authorList>
            <person name="Carballo J."/>
            <person name="Santos B.A.C.M."/>
            <person name="Zappacosta D."/>
            <person name="Garbus I."/>
            <person name="Selva J.P."/>
            <person name="Gallo C.A."/>
            <person name="Diaz A."/>
            <person name="Albertini E."/>
            <person name="Caccamo M."/>
            <person name="Echenique V."/>
        </authorList>
    </citation>
    <scope>NUCLEOTIDE SEQUENCE [LARGE SCALE GENOMIC DNA]</scope>
    <source>
        <strain evidence="3">cv. Victoria</strain>
        <tissue evidence="2">Leaf</tissue>
    </source>
</reference>
<protein>
    <submittedName>
        <fullName evidence="2">Uncharacterized protein</fullName>
    </submittedName>
</protein>
<organism evidence="2 3">
    <name type="scientific">Eragrostis curvula</name>
    <name type="common">weeping love grass</name>
    <dbReference type="NCBI Taxonomy" id="38414"/>
    <lineage>
        <taxon>Eukaryota</taxon>
        <taxon>Viridiplantae</taxon>
        <taxon>Streptophyta</taxon>
        <taxon>Embryophyta</taxon>
        <taxon>Tracheophyta</taxon>
        <taxon>Spermatophyta</taxon>
        <taxon>Magnoliopsida</taxon>
        <taxon>Liliopsida</taxon>
        <taxon>Poales</taxon>
        <taxon>Poaceae</taxon>
        <taxon>PACMAD clade</taxon>
        <taxon>Chloridoideae</taxon>
        <taxon>Eragrostideae</taxon>
        <taxon>Eragrostidinae</taxon>
        <taxon>Eragrostis</taxon>
    </lineage>
</organism>
<comment type="caution">
    <text evidence="2">The sequence shown here is derived from an EMBL/GenBank/DDBJ whole genome shotgun (WGS) entry which is preliminary data.</text>
</comment>
<gene>
    <name evidence="2" type="ORF">EJB05_49881</name>
</gene>
<name>A0A5J9T601_9POAL</name>
<dbReference type="Gramene" id="TVU06657">
    <property type="protein sequence ID" value="TVU06657"/>
    <property type="gene ID" value="EJB05_49881"/>
</dbReference>
<feature type="compositionally biased region" description="Polar residues" evidence="1">
    <location>
        <begin position="94"/>
        <end position="118"/>
    </location>
</feature>
<evidence type="ECO:0000256" key="1">
    <source>
        <dbReference type="SAM" id="MobiDB-lite"/>
    </source>
</evidence>
<sequence length="204" mass="22719">MPQPATTSNRKRVASSINDLPVDSQLSSTRVVRRRVCIDAAPAEPSQPDPTLPSRGRPKRRLLESTSDFPTDFQFSRSRPVASSRGRPKRRLLESTNDFPTDFQFSRSRRVSSNQPQKPSDCPWRDTPTAALEEQDHQPCIPATLLAGTATSSGTHKQTRFKKKKEPPAYLGHDKISSAKIGYQMVICHYSALNAMNCNVIVIS</sequence>
<feature type="compositionally biased region" description="Polar residues" evidence="1">
    <location>
        <begin position="64"/>
        <end position="77"/>
    </location>
</feature>
<dbReference type="EMBL" id="RWGY01000051">
    <property type="protein sequence ID" value="TVU06657.1"/>
    <property type="molecule type" value="Genomic_DNA"/>
</dbReference>
<accession>A0A5J9T601</accession>